<evidence type="ECO:0000256" key="3">
    <source>
        <dbReference type="ARBA" id="ARBA00022598"/>
    </source>
</evidence>
<name>A0A7V5NY37_9PROT</name>
<dbReference type="PANTHER" id="PTHR43472">
    <property type="entry name" value="PHOSPHORIBOSYLAMINE--GLYCINE LIGASE"/>
    <property type="match status" value="1"/>
</dbReference>
<evidence type="ECO:0000256" key="6">
    <source>
        <dbReference type="PROSITE-ProRule" id="PRU00409"/>
    </source>
</evidence>
<dbReference type="SUPFAM" id="SSF52440">
    <property type="entry name" value="PreATP-grasp domain"/>
    <property type="match status" value="1"/>
</dbReference>
<dbReference type="InterPro" id="IPR000115">
    <property type="entry name" value="PRibGlycinamide_synth"/>
</dbReference>
<dbReference type="Gene3D" id="3.30.1490.20">
    <property type="entry name" value="ATP-grasp fold, A domain"/>
    <property type="match status" value="1"/>
</dbReference>
<dbReference type="GO" id="GO:0005524">
    <property type="term" value="F:ATP binding"/>
    <property type="evidence" value="ECO:0007669"/>
    <property type="project" value="UniProtKB-UniRule"/>
</dbReference>
<dbReference type="Gene3D" id="3.40.50.20">
    <property type="match status" value="1"/>
</dbReference>
<dbReference type="SMART" id="SM01209">
    <property type="entry name" value="GARS_A"/>
    <property type="match status" value="1"/>
</dbReference>
<dbReference type="InterPro" id="IPR016185">
    <property type="entry name" value="PreATP-grasp_dom_sf"/>
</dbReference>
<dbReference type="NCBIfam" id="TIGR00877">
    <property type="entry name" value="purD"/>
    <property type="match status" value="1"/>
</dbReference>
<evidence type="ECO:0000256" key="2">
    <source>
        <dbReference type="ARBA" id="ARBA00001946"/>
    </source>
</evidence>
<dbReference type="InterPro" id="IPR011761">
    <property type="entry name" value="ATP-grasp"/>
</dbReference>
<accession>A0A7V5NY37</accession>
<evidence type="ECO:0000256" key="4">
    <source>
        <dbReference type="ARBA" id="ARBA00022741"/>
    </source>
</evidence>
<dbReference type="EC" id="6.3.4.13" evidence="8"/>
<evidence type="ECO:0000256" key="1">
    <source>
        <dbReference type="ARBA" id="ARBA00001936"/>
    </source>
</evidence>
<feature type="domain" description="ATP-grasp" evidence="7">
    <location>
        <begin position="107"/>
        <end position="288"/>
    </location>
</feature>
<dbReference type="Pfam" id="PF02844">
    <property type="entry name" value="GARS_N"/>
    <property type="match status" value="1"/>
</dbReference>
<reference evidence="8" key="1">
    <citation type="journal article" date="2020" name="mSystems">
        <title>Genome- and Community-Level Interaction Insights into Carbon Utilization and Element Cycling Functions of Hydrothermarchaeota in Hydrothermal Sediment.</title>
        <authorList>
            <person name="Zhou Z."/>
            <person name="Liu Y."/>
            <person name="Xu W."/>
            <person name="Pan J."/>
            <person name="Luo Z.H."/>
            <person name="Li M."/>
        </authorList>
    </citation>
    <scope>NUCLEOTIDE SEQUENCE [LARGE SCALE GENOMIC DNA]</scope>
    <source>
        <strain evidence="8">HyVt-538</strain>
    </source>
</reference>
<comment type="cofactor">
    <cofactor evidence="1">
        <name>Mn(2+)</name>
        <dbReference type="ChEBI" id="CHEBI:29035"/>
    </cofactor>
</comment>
<dbReference type="Proteomes" id="UP000885806">
    <property type="component" value="Unassembled WGS sequence"/>
</dbReference>
<dbReference type="InterPro" id="IPR020561">
    <property type="entry name" value="PRibGlycinamid_synth_ATP-grasp"/>
</dbReference>
<feature type="non-terminal residue" evidence="8">
    <location>
        <position position="301"/>
    </location>
</feature>
<comment type="caution">
    <text evidence="8">The sequence shown here is derived from an EMBL/GenBank/DDBJ whole genome shotgun (WGS) entry which is preliminary data.</text>
</comment>
<dbReference type="AlphaFoldDB" id="A0A7V5NY37"/>
<evidence type="ECO:0000256" key="5">
    <source>
        <dbReference type="ARBA" id="ARBA00022840"/>
    </source>
</evidence>
<dbReference type="InterPro" id="IPR020559">
    <property type="entry name" value="PRibGlycinamide_synth_CS"/>
</dbReference>
<dbReference type="GO" id="GO:0004637">
    <property type="term" value="F:phosphoribosylamine-glycine ligase activity"/>
    <property type="evidence" value="ECO:0007669"/>
    <property type="project" value="UniProtKB-EC"/>
</dbReference>
<dbReference type="InterPro" id="IPR013815">
    <property type="entry name" value="ATP_grasp_subdomain_1"/>
</dbReference>
<keyword evidence="5 6" id="KW-0067">ATP-binding</keyword>
<dbReference type="GO" id="GO:0009113">
    <property type="term" value="P:purine nucleobase biosynthetic process"/>
    <property type="evidence" value="ECO:0007669"/>
    <property type="project" value="InterPro"/>
</dbReference>
<dbReference type="InterPro" id="IPR020562">
    <property type="entry name" value="PRibGlycinamide_synth_N"/>
</dbReference>
<organism evidence="8">
    <name type="scientific">Hellea balneolensis</name>
    <dbReference type="NCBI Taxonomy" id="287478"/>
    <lineage>
        <taxon>Bacteria</taxon>
        <taxon>Pseudomonadati</taxon>
        <taxon>Pseudomonadota</taxon>
        <taxon>Alphaproteobacteria</taxon>
        <taxon>Maricaulales</taxon>
        <taxon>Robiginitomaculaceae</taxon>
        <taxon>Hellea</taxon>
    </lineage>
</organism>
<keyword evidence="4 6" id="KW-0547">Nucleotide-binding</keyword>
<comment type="cofactor">
    <cofactor evidence="2">
        <name>Mg(2+)</name>
        <dbReference type="ChEBI" id="CHEBI:18420"/>
    </cofactor>
</comment>
<gene>
    <name evidence="8" type="primary">purD</name>
    <name evidence="8" type="ORF">ENK01_04560</name>
</gene>
<proteinExistence type="predicted"/>
<dbReference type="Pfam" id="PF01071">
    <property type="entry name" value="GARS_A"/>
    <property type="match status" value="1"/>
</dbReference>
<evidence type="ECO:0000313" key="8">
    <source>
        <dbReference type="EMBL" id="HHI89208.1"/>
    </source>
</evidence>
<dbReference type="PROSITE" id="PS00184">
    <property type="entry name" value="GARS"/>
    <property type="match status" value="1"/>
</dbReference>
<dbReference type="EMBL" id="DROP01000306">
    <property type="protein sequence ID" value="HHI89208.1"/>
    <property type="molecule type" value="Genomic_DNA"/>
</dbReference>
<dbReference type="PROSITE" id="PS50975">
    <property type="entry name" value="ATP_GRASP"/>
    <property type="match status" value="1"/>
</dbReference>
<dbReference type="Gene3D" id="3.30.470.20">
    <property type="entry name" value="ATP-grasp fold, B domain"/>
    <property type="match status" value="1"/>
</dbReference>
<evidence type="ECO:0000259" key="7">
    <source>
        <dbReference type="PROSITE" id="PS50975"/>
    </source>
</evidence>
<dbReference type="PANTHER" id="PTHR43472:SF1">
    <property type="entry name" value="PHOSPHORIBOSYLAMINE--GLYCINE LIGASE, CHLOROPLASTIC"/>
    <property type="match status" value="1"/>
</dbReference>
<sequence>MKILLVGAGGREHALAWKIRQSPLCTQLICAPGNAGICELADCVNIEADDIDALVDFALNEGVNFVVIGPEVPLDLGLVDRLQAQGIAAFGPSELAAQLESSKAFTKDFCARHDIPTARYDIFTRLDDAINYLSEMRPPYVLKADGLAAGKGVVITTDKDAAIAELRDFFGGKFGEASKIVVIEEFLRGPEISFFALSDGKTVLPLIEAQDHKRAYDGDKGPNTGGMGAYSPVPGFGPDERQRVIDEILIPTVAGMRAENMPFKGVLFAGLMMTEDGPKLIEYNVRFGDPECQVLMRRLKS</sequence>
<protein>
    <submittedName>
        <fullName evidence="8">Phosphoribosylamine--glycine ligase</fullName>
        <ecNumber evidence="8">6.3.4.13</ecNumber>
    </submittedName>
</protein>
<dbReference type="GO" id="GO:0046872">
    <property type="term" value="F:metal ion binding"/>
    <property type="evidence" value="ECO:0007669"/>
    <property type="project" value="InterPro"/>
</dbReference>
<dbReference type="SUPFAM" id="SSF56059">
    <property type="entry name" value="Glutathione synthetase ATP-binding domain-like"/>
    <property type="match status" value="1"/>
</dbReference>
<keyword evidence="3 8" id="KW-0436">Ligase</keyword>